<dbReference type="AlphaFoldDB" id="A0A2X0K6K3"/>
<evidence type="ECO:0000256" key="1">
    <source>
        <dbReference type="ARBA" id="ARBA00004651"/>
    </source>
</evidence>
<keyword evidence="10" id="KW-0479">Metal-binding</keyword>
<dbReference type="Proteomes" id="UP000248889">
    <property type="component" value="Unassembled WGS sequence"/>
</dbReference>
<evidence type="ECO:0000256" key="7">
    <source>
        <dbReference type="ARBA" id="ARBA00035120"/>
    </source>
</evidence>
<comment type="function">
    <text evidence="9 10">Fluoride-specific ion channel. Important for reducing fluoride concentration in the cell, thus reducing its toxicity.</text>
</comment>
<sequence length="143" mass="14589">MIALGGGLGSIARYGLARAVPTPAGGFPWATLITNVVGCAVLGALMYLVLEVWPPSRYRRPFLGVGVCGGFTTFSTAMVETRGLIAGGLFGTAGLYLLASVVLGLLAVLGGAASARALTTGRRRDHEADAAEPETVPSAEGQR</sequence>
<keyword evidence="10" id="KW-0813">Transport</keyword>
<name>A0A2X0K6K3_9ACTN</name>
<organism evidence="12 13">
    <name type="scientific">Streptacidiphilus pinicola</name>
    <dbReference type="NCBI Taxonomy" id="2219663"/>
    <lineage>
        <taxon>Bacteria</taxon>
        <taxon>Bacillati</taxon>
        <taxon>Actinomycetota</taxon>
        <taxon>Actinomycetes</taxon>
        <taxon>Kitasatosporales</taxon>
        <taxon>Streptomycetaceae</taxon>
        <taxon>Streptacidiphilus</taxon>
    </lineage>
</organism>
<evidence type="ECO:0000256" key="9">
    <source>
        <dbReference type="ARBA" id="ARBA00049940"/>
    </source>
</evidence>
<feature type="binding site" evidence="10">
    <location>
        <position position="72"/>
    </location>
    <ligand>
        <name>Na(+)</name>
        <dbReference type="ChEBI" id="CHEBI:29101"/>
        <note>structural</note>
    </ligand>
</feature>
<dbReference type="PANTHER" id="PTHR28259:SF1">
    <property type="entry name" value="FLUORIDE EXPORT PROTEIN 1-RELATED"/>
    <property type="match status" value="1"/>
</dbReference>
<keyword evidence="10" id="KW-0915">Sodium</keyword>
<evidence type="ECO:0000256" key="5">
    <source>
        <dbReference type="ARBA" id="ARBA00023136"/>
    </source>
</evidence>
<evidence type="ECO:0000256" key="3">
    <source>
        <dbReference type="ARBA" id="ARBA00022692"/>
    </source>
</evidence>
<dbReference type="EMBL" id="QKYN01000100">
    <property type="protein sequence ID" value="RAG82890.1"/>
    <property type="molecule type" value="Genomic_DNA"/>
</dbReference>
<evidence type="ECO:0000256" key="2">
    <source>
        <dbReference type="ARBA" id="ARBA00022475"/>
    </source>
</evidence>
<evidence type="ECO:0000256" key="6">
    <source>
        <dbReference type="ARBA" id="ARBA00023303"/>
    </source>
</evidence>
<reference evidence="12 13" key="1">
    <citation type="submission" date="2018-06" db="EMBL/GenBank/DDBJ databases">
        <title>Streptacidiphilus pinicola sp. nov., isolated from pine grove soil.</title>
        <authorList>
            <person name="Roh S.G."/>
            <person name="Park S."/>
            <person name="Kim M.-K."/>
            <person name="Yun B.-R."/>
            <person name="Park J."/>
            <person name="Kim M.J."/>
            <person name="Kim Y.S."/>
            <person name="Kim S.B."/>
        </authorList>
    </citation>
    <scope>NUCLEOTIDE SEQUENCE [LARGE SCALE GENOMIC DNA]</scope>
    <source>
        <strain evidence="12 13">MMS16-CNU450</strain>
    </source>
</reference>
<evidence type="ECO:0000256" key="10">
    <source>
        <dbReference type="HAMAP-Rule" id="MF_00454"/>
    </source>
</evidence>
<evidence type="ECO:0000313" key="12">
    <source>
        <dbReference type="EMBL" id="RAG82890.1"/>
    </source>
</evidence>
<dbReference type="HAMAP" id="MF_00454">
    <property type="entry name" value="FluC"/>
    <property type="match status" value="1"/>
</dbReference>
<comment type="subcellular location">
    <subcellularLocation>
        <location evidence="1 10">Cell membrane</location>
        <topology evidence="1 10">Multi-pass membrane protein</topology>
    </subcellularLocation>
</comment>
<comment type="caution">
    <text evidence="12">The sequence shown here is derived from an EMBL/GenBank/DDBJ whole genome shotgun (WGS) entry which is preliminary data.</text>
</comment>
<keyword evidence="2 10" id="KW-1003">Cell membrane</keyword>
<feature type="binding site" evidence="10">
    <location>
        <position position="69"/>
    </location>
    <ligand>
        <name>Na(+)</name>
        <dbReference type="ChEBI" id="CHEBI:29101"/>
        <note>structural</note>
    </ligand>
</feature>
<evidence type="ECO:0000256" key="4">
    <source>
        <dbReference type="ARBA" id="ARBA00022989"/>
    </source>
</evidence>
<keyword evidence="3 10" id="KW-0812">Transmembrane</keyword>
<feature type="region of interest" description="Disordered" evidence="11">
    <location>
        <begin position="120"/>
        <end position="143"/>
    </location>
</feature>
<proteinExistence type="inferred from homology"/>
<comment type="catalytic activity">
    <reaction evidence="8">
        <text>fluoride(in) = fluoride(out)</text>
        <dbReference type="Rhea" id="RHEA:76159"/>
        <dbReference type="ChEBI" id="CHEBI:17051"/>
    </reaction>
    <physiologicalReaction direction="left-to-right" evidence="8">
        <dbReference type="Rhea" id="RHEA:76160"/>
    </physiologicalReaction>
</comment>
<accession>A0A2X0K6K3</accession>
<keyword evidence="13" id="KW-1185">Reference proteome</keyword>
<comment type="similarity">
    <text evidence="7 10">Belongs to the fluoride channel Fluc/FEX (TC 1.A.43) family.</text>
</comment>
<keyword evidence="6 10" id="KW-0407">Ion channel</keyword>
<evidence type="ECO:0000256" key="11">
    <source>
        <dbReference type="SAM" id="MobiDB-lite"/>
    </source>
</evidence>
<protein>
    <recommendedName>
        <fullName evidence="10">Fluoride-specific ion channel FluC</fullName>
    </recommendedName>
</protein>
<dbReference type="Pfam" id="PF02537">
    <property type="entry name" value="CRCB"/>
    <property type="match status" value="1"/>
</dbReference>
<feature type="transmembrane region" description="Helical" evidence="10">
    <location>
        <begin position="62"/>
        <end position="79"/>
    </location>
</feature>
<keyword evidence="10" id="KW-0406">Ion transport</keyword>
<feature type="transmembrane region" description="Helical" evidence="10">
    <location>
        <begin position="27"/>
        <end position="50"/>
    </location>
</feature>
<keyword evidence="5 10" id="KW-0472">Membrane</keyword>
<dbReference type="GO" id="GO:0140114">
    <property type="term" value="P:cellular detoxification of fluoride"/>
    <property type="evidence" value="ECO:0007669"/>
    <property type="project" value="UniProtKB-UniRule"/>
</dbReference>
<dbReference type="PANTHER" id="PTHR28259">
    <property type="entry name" value="FLUORIDE EXPORT PROTEIN 1-RELATED"/>
    <property type="match status" value="1"/>
</dbReference>
<comment type="activity regulation">
    <text evidence="10">Na(+) is not transported, but it plays an essential structural role and its presence is essential for fluoride channel function.</text>
</comment>
<dbReference type="OrthoDB" id="4408652at2"/>
<evidence type="ECO:0000256" key="8">
    <source>
        <dbReference type="ARBA" id="ARBA00035585"/>
    </source>
</evidence>
<evidence type="ECO:0000313" key="13">
    <source>
        <dbReference type="Proteomes" id="UP000248889"/>
    </source>
</evidence>
<keyword evidence="4 10" id="KW-1133">Transmembrane helix</keyword>
<dbReference type="GO" id="GO:0062054">
    <property type="term" value="F:fluoride channel activity"/>
    <property type="evidence" value="ECO:0007669"/>
    <property type="project" value="UniProtKB-UniRule"/>
</dbReference>
<dbReference type="GO" id="GO:0046872">
    <property type="term" value="F:metal ion binding"/>
    <property type="evidence" value="ECO:0007669"/>
    <property type="project" value="UniProtKB-KW"/>
</dbReference>
<dbReference type="GO" id="GO:0005886">
    <property type="term" value="C:plasma membrane"/>
    <property type="evidence" value="ECO:0007669"/>
    <property type="project" value="UniProtKB-SubCell"/>
</dbReference>
<gene>
    <name evidence="10" type="primary">fluC</name>
    <name evidence="10" type="synonym">crcB</name>
    <name evidence="12" type="ORF">DN069_25275</name>
</gene>
<feature type="transmembrane region" description="Helical" evidence="10">
    <location>
        <begin position="85"/>
        <end position="113"/>
    </location>
</feature>
<dbReference type="InterPro" id="IPR003691">
    <property type="entry name" value="FluC"/>
</dbReference>